<proteinExistence type="inferred from homology"/>
<evidence type="ECO:0000256" key="1">
    <source>
        <dbReference type="ARBA" id="ARBA00007613"/>
    </source>
</evidence>
<keyword evidence="2 3" id="KW-0449">Lipoprotein</keyword>
<dbReference type="EMBL" id="BAMV01000024">
    <property type="protein sequence ID" value="GAN61441.1"/>
    <property type="molecule type" value="Genomic_DNA"/>
</dbReference>
<accession>A0A0D6N7H3</accession>
<dbReference type="GO" id="GO:0005886">
    <property type="term" value="C:plasma membrane"/>
    <property type="evidence" value="ECO:0007669"/>
    <property type="project" value="UniProtKB-SubCell"/>
</dbReference>
<dbReference type="Proteomes" id="UP000032671">
    <property type="component" value="Unassembled WGS sequence"/>
</dbReference>
<accession>A0A6N3SU63</accession>
<keyword evidence="2" id="KW-1134">Transmembrane beta strand</keyword>
<dbReference type="InterPro" id="IPR010131">
    <property type="entry name" value="MdtP/NodT-like"/>
</dbReference>
<evidence type="ECO:0000313" key="4">
    <source>
        <dbReference type="EMBL" id="GEL60009.1"/>
    </source>
</evidence>
<keyword evidence="2" id="KW-0472">Membrane</keyword>
<reference evidence="3 5" key="1">
    <citation type="submission" date="2012-11" db="EMBL/GenBank/DDBJ databases">
        <title>Whole genome sequence of Acetobacter cibinongensis 4H-1.</title>
        <authorList>
            <person name="Azuma Y."/>
            <person name="Higashiura N."/>
            <person name="Hirakawa H."/>
            <person name="Matsushita K."/>
        </authorList>
    </citation>
    <scope>NUCLEOTIDE SEQUENCE [LARGE SCALE GENOMIC DNA]</scope>
    <source>
        <strain evidence="3 5">4H-1</strain>
    </source>
</reference>
<comment type="subcellular location">
    <subcellularLocation>
        <location evidence="2">Cell membrane</location>
        <topology evidence="2">Lipid-anchor</topology>
    </subcellularLocation>
</comment>
<evidence type="ECO:0000313" key="5">
    <source>
        <dbReference type="Proteomes" id="UP000032671"/>
    </source>
</evidence>
<evidence type="ECO:0000313" key="6">
    <source>
        <dbReference type="Proteomes" id="UP000321891"/>
    </source>
</evidence>
<dbReference type="Gene3D" id="2.20.200.10">
    <property type="entry name" value="Outer membrane efflux proteins (OEP)"/>
    <property type="match status" value="1"/>
</dbReference>
<comment type="caution">
    <text evidence="3">The sequence shown here is derived from an EMBL/GenBank/DDBJ whole genome shotgun (WGS) entry which is preliminary data.</text>
</comment>
<dbReference type="PROSITE" id="PS51257">
    <property type="entry name" value="PROKAR_LIPOPROTEIN"/>
    <property type="match status" value="1"/>
</dbReference>
<dbReference type="SUPFAM" id="SSF56954">
    <property type="entry name" value="Outer membrane efflux proteins (OEP)"/>
    <property type="match status" value="1"/>
</dbReference>
<sequence length="467" mass="51281">MRSVSFFLPAVFLLAACSVGPDYKGPPLMPGGENQFSRLDSQQVVSHPTMVAWWKTLGDPQLDDLVRRARNANPDVAIAIARIRQGHAETRLQSANFFPDLSSNTSYARARFPSGGNGGPVSNVEAYFQGFDASWEIDILGEKRRALEAAKANRQSAEAGLDDVYVTLAAEVARTYTTLRDQQQRVILYRQSIASLEQAVALTRQRFQRGTASAADVSRLDEQTQQTKAESQALIAERDASLDKMAILLGIRPGALDAELGRPTPIPLSPLRLALDDPAAMLKRRPDVRQAERHLAAETAKVGQAQAARFPKVKFSGLIGTGGLKSSDLTRFDDFTAFLAPQISWDFLDFGRNAARVQSAKGMRDEALARYQKTVLIALQETDDALSRFKNDRIRVAMLARSRNDAAVAVDLTRQRYQRGTATLIDLLDTERHDIATRQSLSQAVAALTIDYIAIHKAMGVGASEEK</sequence>
<dbReference type="EMBL" id="BJVU01000019">
    <property type="protein sequence ID" value="GEL60009.1"/>
    <property type="molecule type" value="Genomic_DNA"/>
</dbReference>
<keyword evidence="2" id="KW-0812">Transmembrane</keyword>
<keyword evidence="2" id="KW-0564">Palmitate</keyword>
<dbReference type="PANTHER" id="PTHR30203">
    <property type="entry name" value="OUTER MEMBRANE CATION EFFLUX PROTEIN"/>
    <property type="match status" value="1"/>
</dbReference>
<dbReference type="Proteomes" id="UP000321891">
    <property type="component" value="Unassembled WGS sequence"/>
</dbReference>
<dbReference type="RefSeq" id="WP_048839491.1">
    <property type="nucleotide sequence ID" value="NZ_BAMV01000024.1"/>
</dbReference>
<protein>
    <submittedName>
        <fullName evidence="4">Membrane protein</fullName>
    </submittedName>
    <submittedName>
        <fullName evidence="3">RND efflux system outer membrane lipoprotein</fullName>
    </submittedName>
</protein>
<comment type="similarity">
    <text evidence="1 2">Belongs to the outer membrane factor (OMF) (TC 1.B.17) family.</text>
</comment>
<organism evidence="3 5">
    <name type="scientific">Acetobacter cibinongensis</name>
    <dbReference type="NCBI Taxonomy" id="146475"/>
    <lineage>
        <taxon>Bacteria</taxon>
        <taxon>Pseudomonadati</taxon>
        <taxon>Pseudomonadota</taxon>
        <taxon>Alphaproteobacteria</taxon>
        <taxon>Acetobacterales</taxon>
        <taxon>Acetobacteraceae</taxon>
        <taxon>Acetobacter</taxon>
    </lineage>
</organism>
<dbReference type="STRING" id="1231339.Abci_024_010"/>
<dbReference type="Gene3D" id="1.20.1600.10">
    <property type="entry name" value="Outer membrane efflux proteins (OEP)"/>
    <property type="match status" value="1"/>
</dbReference>
<dbReference type="GO" id="GO:0015562">
    <property type="term" value="F:efflux transmembrane transporter activity"/>
    <property type="evidence" value="ECO:0007669"/>
    <property type="project" value="InterPro"/>
</dbReference>
<name>A0A0D6N7H3_9PROT</name>
<dbReference type="Pfam" id="PF02321">
    <property type="entry name" value="OEP"/>
    <property type="match status" value="2"/>
</dbReference>
<gene>
    <name evidence="4" type="primary">oprN</name>
    <name evidence="3" type="ORF">Abci_024_010</name>
    <name evidence="4" type="ORF">ACI01nite_26110</name>
</gene>
<dbReference type="PANTHER" id="PTHR30203:SF25">
    <property type="entry name" value="OUTER MEMBRANE PROTEIN-RELATED"/>
    <property type="match status" value="1"/>
</dbReference>
<dbReference type="AlphaFoldDB" id="A0A0D6N7H3"/>
<reference evidence="4 6" key="2">
    <citation type="submission" date="2019-07" db="EMBL/GenBank/DDBJ databases">
        <title>Whole genome shotgun sequence of Acetobacter cibinongensis NBRC 16605.</title>
        <authorList>
            <person name="Hosoyama A."/>
            <person name="Uohara A."/>
            <person name="Ohji S."/>
            <person name="Ichikawa N."/>
        </authorList>
    </citation>
    <scope>NUCLEOTIDE SEQUENCE [LARGE SCALE GENOMIC DNA]</scope>
    <source>
        <strain evidence="4 6">NBRC 16605</strain>
    </source>
</reference>
<evidence type="ECO:0000256" key="2">
    <source>
        <dbReference type="RuleBase" id="RU362097"/>
    </source>
</evidence>
<dbReference type="InterPro" id="IPR003423">
    <property type="entry name" value="OMP_efflux"/>
</dbReference>
<keyword evidence="6" id="KW-1185">Reference proteome</keyword>
<evidence type="ECO:0000313" key="3">
    <source>
        <dbReference type="EMBL" id="GAN61441.1"/>
    </source>
</evidence>
<dbReference type="NCBIfam" id="TIGR01845">
    <property type="entry name" value="outer_NodT"/>
    <property type="match status" value="1"/>
</dbReference>